<proteinExistence type="predicted"/>
<dbReference type="Proteomes" id="UP000190906">
    <property type="component" value="Unassembled WGS sequence"/>
</dbReference>
<organism evidence="1 2">
    <name type="scientific">Bacillus cereus</name>
    <dbReference type="NCBI Taxonomy" id="1396"/>
    <lineage>
        <taxon>Bacteria</taxon>
        <taxon>Bacillati</taxon>
        <taxon>Bacillota</taxon>
        <taxon>Bacilli</taxon>
        <taxon>Bacillales</taxon>
        <taxon>Bacillaceae</taxon>
        <taxon>Bacillus</taxon>
        <taxon>Bacillus cereus group</taxon>
    </lineage>
</organism>
<name>A0A1S9TI41_BACCE</name>
<gene>
    <name evidence="1" type="ORF">BW897_26565</name>
</gene>
<dbReference type="AlphaFoldDB" id="A0A1S9TI41"/>
<comment type="caution">
    <text evidence="1">The sequence shown here is derived from an EMBL/GenBank/DDBJ whole genome shotgun (WGS) entry which is preliminary data.</text>
</comment>
<protein>
    <submittedName>
        <fullName evidence="1">Uncharacterized protein</fullName>
    </submittedName>
</protein>
<accession>A0A1S9TI41</accession>
<evidence type="ECO:0000313" key="1">
    <source>
        <dbReference type="EMBL" id="OOR09643.1"/>
    </source>
</evidence>
<dbReference type="EMBL" id="MUAJ01000041">
    <property type="protein sequence ID" value="OOR09643.1"/>
    <property type="molecule type" value="Genomic_DNA"/>
</dbReference>
<sequence>MSKLSANKIITSSNYNPPFKLKIQSFNDELLLVFRTLLFHDIPPLFIPLFAGSKTPALKFSKCAEARRDINCS</sequence>
<reference evidence="1 2" key="1">
    <citation type="submission" date="2017-01" db="EMBL/GenBank/DDBJ databases">
        <title>Bacillus cereus isolates.</title>
        <authorList>
            <person name="Beno S.M."/>
        </authorList>
    </citation>
    <scope>NUCLEOTIDE SEQUENCE [LARGE SCALE GENOMIC DNA]</scope>
    <source>
        <strain evidence="1 2">FSL H8-0485</strain>
    </source>
</reference>
<evidence type="ECO:0000313" key="2">
    <source>
        <dbReference type="Proteomes" id="UP000190906"/>
    </source>
</evidence>